<gene>
    <name evidence="3" type="ORF">CYLTODRAFT_492220</name>
</gene>
<keyword evidence="1" id="KW-1133">Transmembrane helix</keyword>
<dbReference type="InterPro" id="IPR045340">
    <property type="entry name" value="DUF6533"/>
</dbReference>
<protein>
    <recommendedName>
        <fullName evidence="2">DUF6533 domain-containing protein</fullName>
    </recommendedName>
</protein>
<dbReference type="Proteomes" id="UP000054007">
    <property type="component" value="Unassembled WGS sequence"/>
</dbReference>
<proteinExistence type="predicted"/>
<evidence type="ECO:0000313" key="4">
    <source>
        <dbReference type="Proteomes" id="UP000054007"/>
    </source>
</evidence>
<accession>A0A0D7B4R7</accession>
<evidence type="ECO:0000256" key="1">
    <source>
        <dbReference type="SAM" id="Phobius"/>
    </source>
</evidence>
<feature type="transmembrane region" description="Helical" evidence="1">
    <location>
        <begin position="166"/>
        <end position="186"/>
    </location>
</feature>
<keyword evidence="1" id="KW-0812">Transmembrane</keyword>
<organism evidence="3 4">
    <name type="scientific">Cylindrobasidium torrendii FP15055 ss-10</name>
    <dbReference type="NCBI Taxonomy" id="1314674"/>
    <lineage>
        <taxon>Eukaryota</taxon>
        <taxon>Fungi</taxon>
        <taxon>Dikarya</taxon>
        <taxon>Basidiomycota</taxon>
        <taxon>Agaricomycotina</taxon>
        <taxon>Agaricomycetes</taxon>
        <taxon>Agaricomycetidae</taxon>
        <taxon>Agaricales</taxon>
        <taxon>Marasmiineae</taxon>
        <taxon>Physalacriaceae</taxon>
        <taxon>Cylindrobasidium</taxon>
    </lineage>
</organism>
<feature type="domain" description="DUF6533" evidence="2">
    <location>
        <begin position="17"/>
        <end position="61"/>
    </location>
</feature>
<evidence type="ECO:0000313" key="3">
    <source>
        <dbReference type="EMBL" id="KIY65568.1"/>
    </source>
</evidence>
<keyword evidence="1" id="KW-0472">Membrane</keyword>
<feature type="transmembrane region" description="Helical" evidence="1">
    <location>
        <begin position="85"/>
        <end position="107"/>
    </location>
</feature>
<name>A0A0D7B4R7_9AGAR</name>
<feature type="transmembrane region" description="Helical" evidence="1">
    <location>
        <begin position="233"/>
        <end position="256"/>
    </location>
</feature>
<keyword evidence="4" id="KW-1185">Reference proteome</keyword>
<reference evidence="3 4" key="1">
    <citation type="journal article" date="2015" name="Fungal Genet. Biol.">
        <title>Evolution of novel wood decay mechanisms in Agaricales revealed by the genome sequences of Fistulina hepatica and Cylindrobasidium torrendii.</title>
        <authorList>
            <person name="Floudas D."/>
            <person name="Held B.W."/>
            <person name="Riley R."/>
            <person name="Nagy L.G."/>
            <person name="Koehler G."/>
            <person name="Ransdell A.S."/>
            <person name="Younus H."/>
            <person name="Chow J."/>
            <person name="Chiniquy J."/>
            <person name="Lipzen A."/>
            <person name="Tritt A."/>
            <person name="Sun H."/>
            <person name="Haridas S."/>
            <person name="LaButti K."/>
            <person name="Ohm R.A."/>
            <person name="Kues U."/>
            <person name="Blanchette R.A."/>
            <person name="Grigoriev I.V."/>
            <person name="Minto R.E."/>
            <person name="Hibbett D.S."/>
        </authorList>
    </citation>
    <scope>NUCLEOTIDE SEQUENCE [LARGE SCALE GENOMIC DNA]</scope>
    <source>
        <strain evidence="3 4">FP15055 ss-10</strain>
    </source>
</reference>
<dbReference type="AlphaFoldDB" id="A0A0D7B4R7"/>
<sequence length="312" mass="34974">MEETIEQVFLHQYAEGYVSAAGLTLLLYDHALTFQDEVSLIWAAPSTLPKWLFLFMRYTVPAIIIVCISQLTAGIDAFGAVFCKAFLAFATCVGVVTIAMGNFLVLLHFWNLWNRNTRIMIWTMGLFVTCQLATIGCAAKVISTLIRNIGWSDQLNMCVMTGREDIALAWIPGAFFEAIILTLVIYKGLTKTKLNDEAEDNLSNGLYFHGIAYFATLFVLRLVNFVAGLVAPMSLVFIVVYFIWCSTTIAVTRLMLSLRAAAREVHRSRQAAAMNRTGGRMEIQVVESTRVHEVVSSYPRFHDSSSFEYDAR</sequence>
<feature type="transmembrane region" description="Helical" evidence="1">
    <location>
        <begin position="206"/>
        <end position="227"/>
    </location>
</feature>
<dbReference type="EMBL" id="KN880585">
    <property type="protein sequence ID" value="KIY65568.1"/>
    <property type="molecule type" value="Genomic_DNA"/>
</dbReference>
<feature type="transmembrane region" description="Helical" evidence="1">
    <location>
        <begin position="51"/>
        <end position="73"/>
    </location>
</feature>
<dbReference type="OrthoDB" id="3251775at2759"/>
<feature type="transmembrane region" description="Helical" evidence="1">
    <location>
        <begin position="119"/>
        <end position="146"/>
    </location>
</feature>
<dbReference type="Pfam" id="PF20151">
    <property type="entry name" value="DUF6533"/>
    <property type="match status" value="1"/>
</dbReference>
<evidence type="ECO:0000259" key="2">
    <source>
        <dbReference type="Pfam" id="PF20151"/>
    </source>
</evidence>